<dbReference type="EMBL" id="JACHIJ010000002">
    <property type="protein sequence ID" value="MBB5051353.1"/>
    <property type="molecule type" value="Genomic_DNA"/>
</dbReference>
<evidence type="ECO:0000313" key="4">
    <source>
        <dbReference type="EMBL" id="MBB5051353.1"/>
    </source>
</evidence>
<keyword evidence="3" id="KW-0732">Signal</keyword>
<feature type="chain" id="PRO_5032749395" evidence="3">
    <location>
        <begin position="28"/>
        <end position="362"/>
    </location>
</feature>
<dbReference type="RefSeq" id="WP_184083207.1">
    <property type="nucleotide sequence ID" value="NZ_JACHIJ010000002.1"/>
</dbReference>
<feature type="compositionally biased region" description="Low complexity" evidence="1">
    <location>
        <begin position="91"/>
        <end position="100"/>
    </location>
</feature>
<dbReference type="AlphaFoldDB" id="A0A840MTT4"/>
<comment type="caution">
    <text evidence="4">The sequence shown here is derived from an EMBL/GenBank/DDBJ whole genome shotgun (WGS) entry which is preliminary data.</text>
</comment>
<proteinExistence type="predicted"/>
<feature type="signal peptide" evidence="3">
    <location>
        <begin position="1"/>
        <end position="27"/>
    </location>
</feature>
<dbReference type="PROSITE" id="PS51257">
    <property type="entry name" value="PROKAR_LIPOPROTEIN"/>
    <property type="match status" value="1"/>
</dbReference>
<keyword evidence="2" id="KW-0472">Membrane</keyword>
<feature type="region of interest" description="Disordered" evidence="1">
    <location>
        <begin position="195"/>
        <end position="253"/>
    </location>
</feature>
<name>A0A840MTT4_9BRAD</name>
<sequence length="362" mass="37370">MSNRTAAIAFAAITGCVSTFGITSASANPASAAAGTAASAASGSAANAADECLAGPKATTPAGAHWYYRVEKGTKRKCWYLGEAGAKTKKTAATAPTSSDTAEKDVPPPTQIAPASKQDAAKKPMQKSIANARAELTAGTPDEDPSLAETTWPPMPGPSANADVRNDNQAAAIQPAPAPGANKQGWNVATRWPDPAAAATASDQPAAMPQPAQATPALTAERLATAAATPAPSPAPAMTTGAASPQPQQSTAAAETEGMSIRILLSILVGVLALAAILGPLLFKYFRPKPREDDRTYGQRRPIWDLNVSNETLLQDNPPLVIPLNHAHALPQPRVLEEPRMLDDTADEIEQLLSRASKRSAA</sequence>
<accession>A0A840MTT4</accession>
<gene>
    <name evidence="4" type="ORF">HNQ36_001307</name>
</gene>
<protein>
    <submittedName>
        <fullName evidence="4">Uncharacterized protein</fullName>
    </submittedName>
</protein>
<organism evidence="4 5">
    <name type="scientific">Afipia massiliensis</name>
    <dbReference type="NCBI Taxonomy" id="211460"/>
    <lineage>
        <taxon>Bacteria</taxon>
        <taxon>Pseudomonadati</taxon>
        <taxon>Pseudomonadota</taxon>
        <taxon>Alphaproteobacteria</taxon>
        <taxon>Hyphomicrobiales</taxon>
        <taxon>Nitrobacteraceae</taxon>
        <taxon>Afipia</taxon>
    </lineage>
</organism>
<evidence type="ECO:0000256" key="2">
    <source>
        <dbReference type="SAM" id="Phobius"/>
    </source>
</evidence>
<feature type="transmembrane region" description="Helical" evidence="2">
    <location>
        <begin position="263"/>
        <end position="283"/>
    </location>
</feature>
<evidence type="ECO:0000313" key="5">
    <source>
        <dbReference type="Proteomes" id="UP000521227"/>
    </source>
</evidence>
<dbReference type="Proteomes" id="UP000521227">
    <property type="component" value="Unassembled WGS sequence"/>
</dbReference>
<feature type="region of interest" description="Disordered" evidence="1">
    <location>
        <begin position="89"/>
        <end position="164"/>
    </location>
</feature>
<keyword evidence="2" id="KW-1133">Transmembrane helix</keyword>
<evidence type="ECO:0000256" key="1">
    <source>
        <dbReference type="SAM" id="MobiDB-lite"/>
    </source>
</evidence>
<reference evidence="4 5" key="1">
    <citation type="submission" date="2020-08" db="EMBL/GenBank/DDBJ databases">
        <title>Genomic Encyclopedia of Type Strains, Phase IV (KMG-IV): sequencing the most valuable type-strain genomes for metagenomic binning, comparative biology and taxonomic classification.</title>
        <authorList>
            <person name="Goeker M."/>
        </authorList>
    </citation>
    <scope>NUCLEOTIDE SEQUENCE [LARGE SCALE GENOMIC DNA]</scope>
    <source>
        <strain evidence="4 5">DSM 17498</strain>
    </source>
</reference>
<evidence type="ECO:0000256" key="3">
    <source>
        <dbReference type="SAM" id="SignalP"/>
    </source>
</evidence>
<keyword evidence="2" id="KW-0812">Transmembrane</keyword>